<accession>A0A1W1H2W8</accession>
<keyword evidence="2" id="KW-0732">Signal</keyword>
<dbReference type="Gene3D" id="1.20.1270.180">
    <property type="match status" value="1"/>
</dbReference>
<dbReference type="InterPro" id="IPR009739">
    <property type="entry name" value="LprI-like_N"/>
</dbReference>
<evidence type="ECO:0000256" key="2">
    <source>
        <dbReference type="SAM" id="SignalP"/>
    </source>
</evidence>
<gene>
    <name evidence="4" type="ORF">SAMN04488690_3704</name>
</gene>
<feature type="region of interest" description="Disordered" evidence="1">
    <location>
        <begin position="50"/>
        <end position="86"/>
    </location>
</feature>
<dbReference type="AlphaFoldDB" id="A0A1W1H2W8"/>
<dbReference type="EMBL" id="FWEU01000005">
    <property type="protein sequence ID" value="SLM25949.1"/>
    <property type="molecule type" value="Genomic_DNA"/>
</dbReference>
<name>A0A1W1H2W8_9GAMM</name>
<feature type="compositionally biased region" description="Low complexity" evidence="1">
    <location>
        <begin position="50"/>
        <end position="70"/>
    </location>
</feature>
<feature type="domain" description="Lysozyme inhibitor LprI-like N-terminal" evidence="3">
    <location>
        <begin position="99"/>
        <end position="189"/>
    </location>
</feature>
<evidence type="ECO:0000313" key="4">
    <source>
        <dbReference type="EMBL" id="SLM25949.1"/>
    </source>
</evidence>
<evidence type="ECO:0000256" key="1">
    <source>
        <dbReference type="SAM" id="MobiDB-lite"/>
    </source>
</evidence>
<protein>
    <recommendedName>
        <fullName evidence="3">Lysozyme inhibitor LprI-like N-terminal domain-containing protein</fullName>
    </recommendedName>
</protein>
<proteinExistence type="predicted"/>
<dbReference type="Proteomes" id="UP000191133">
    <property type="component" value="Unassembled WGS sequence"/>
</dbReference>
<sequence length="196" mass="20709">MQALSAPARIDRSAFEIRRGIALVMCLLLGACQAPSADSATVAAAASADEPTPAATSTPASATPATTAADADADADDFPAPLPDASYTQANLRPAYTRCVDASEAVTARLQACGDEELSYQEDRLAEIVAGVVASPDSKAKDDWMDAQAAWWSDTNRHCRWDPKTDGQGQRLDAQSCRINRVANRVDQLQAAARSK</sequence>
<evidence type="ECO:0000259" key="3">
    <source>
        <dbReference type="Pfam" id="PF07007"/>
    </source>
</evidence>
<organism evidence="4 5">
    <name type="scientific">Stenotrophomonas indicatrix</name>
    <dbReference type="NCBI Taxonomy" id="2045451"/>
    <lineage>
        <taxon>Bacteria</taxon>
        <taxon>Pseudomonadati</taxon>
        <taxon>Pseudomonadota</taxon>
        <taxon>Gammaproteobacteria</taxon>
        <taxon>Lysobacterales</taxon>
        <taxon>Lysobacteraceae</taxon>
        <taxon>Stenotrophomonas</taxon>
    </lineage>
</organism>
<dbReference type="Pfam" id="PF07007">
    <property type="entry name" value="LprI"/>
    <property type="match status" value="1"/>
</dbReference>
<feature type="signal peptide" evidence="2">
    <location>
        <begin position="1"/>
        <end position="36"/>
    </location>
</feature>
<feature type="chain" id="PRO_5010727085" description="Lysozyme inhibitor LprI-like N-terminal domain-containing protein" evidence="2">
    <location>
        <begin position="37"/>
        <end position="196"/>
    </location>
</feature>
<reference evidence="5" key="1">
    <citation type="submission" date="2016-10" db="EMBL/GenBank/DDBJ databases">
        <authorList>
            <person name="Varghese N."/>
        </authorList>
    </citation>
    <scope>NUCLEOTIDE SEQUENCE [LARGE SCALE GENOMIC DNA]</scope>
    <source>
        <strain evidence="5">92MFCol6.1</strain>
    </source>
</reference>
<evidence type="ECO:0000313" key="5">
    <source>
        <dbReference type="Proteomes" id="UP000191133"/>
    </source>
</evidence>